<comment type="caution">
    <text evidence="2">The sequence shown here is derived from an EMBL/GenBank/DDBJ whole genome shotgun (WGS) entry which is preliminary data.</text>
</comment>
<reference evidence="2" key="1">
    <citation type="submission" date="2021-02" db="EMBL/GenBank/DDBJ databases">
        <authorList>
            <person name="Nowell W R."/>
        </authorList>
    </citation>
    <scope>NUCLEOTIDE SEQUENCE</scope>
</reference>
<evidence type="ECO:0000313" key="2">
    <source>
        <dbReference type="EMBL" id="CAF1369630.1"/>
    </source>
</evidence>
<dbReference type="EMBL" id="CAJNOK010006346">
    <property type="protein sequence ID" value="CAF1001070.1"/>
    <property type="molecule type" value="Genomic_DNA"/>
</dbReference>
<proteinExistence type="predicted"/>
<dbReference type="AlphaFoldDB" id="A0A815IS74"/>
<dbReference type="Proteomes" id="UP000663829">
    <property type="component" value="Unassembled WGS sequence"/>
</dbReference>
<dbReference type="EMBL" id="CAJOBC010074702">
    <property type="protein sequence ID" value="CAF4254643.1"/>
    <property type="molecule type" value="Genomic_DNA"/>
</dbReference>
<sequence length="249" mass="29156">MQGSIQYHGTCGSPCIGRSLNTDIKPICLCQLGRIETQCYVPFQICDEYPCQNGATCDSCEYYSSQIHIAIDDDSDILQRSPSILIHLITLHDNREHLHTLYFKHISLYQYNLTVYHPAQFLPQMGFIQTFSDTDGTSTKYYLSMLLLQQPVNEKLVYVQPTERCHHIRELFNHTIISYHKLKRTKYYYQLCSNATLPTFACFYDDDDQMCFCNQYQQLDCFYFKHNRTECRLGINYCENNGKCLQDGQ</sequence>
<organism evidence="2 5">
    <name type="scientific">Didymodactylos carnosus</name>
    <dbReference type="NCBI Taxonomy" id="1234261"/>
    <lineage>
        <taxon>Eukaryota</taxon>
        <taxon>Metazoa</taxon>
        <taxon>Spiralia</taxon>
        <taxon>Gnathifera</taxon>
        <taxon>Rotifera</taxon>
        <taxon>Eurotatoria</taxon>
        <taxon>Bdelloidea</taxon>
        <taxon>Philodinida</taxon>
        <taxon>Philodinidae</taxon>
        <taxon>Didymodactylos</taxon>
    </lineage>
</organism>
<dbReference type="Proteomes" id="UP000681722">
    <property type="component" value="Unassembled WGS sequence"/>
</dbReference>
<evidence type="ECO:0000313" key="1">
    <source>
        <dbReference type="EMBL" id="CAF1001070.1"/>
    </source>
</evidence>
<name>A0A815IS74_9BILA</name>
<evidence type="ECO:0000313" key="5">
    <source>
        <dbReference type="Proteomes" id="UP000663829"/>
    </source>
</evidence>
<protein>
    <submittedName>
        <fullName evidence="2">Uncharacterized protein</fullName>
    </submittedName>
</protein>
<keyword evidence="5" id="KW-1185">Reference proteome</keyword>
<dbReference type="Proteomes" id="UP000682733">
    <property type="component" value="Unassembled WGS sequence"/>
</dbReference>
<dbReference type="EMBL" id="CAJOBA010006354">
    <property type="protein sequence ID" value="CAF3770457.1"/>
    <property type="molecule type" value="Genomic_DNA"/>
</dbReference>
<gene>
    <name evidence="2" type="ORF">GPM918_LOCUS31789</name>
    <name evidence="1" type="ORF">OVA965_LOCUS14562</name>
    <name evidence="4" type="ORF">SRO942_LOCUS32440</name>
    <name evidence="3" type="ORF">TMI583_LOCUS14566</name>
</gene>
<evidence type="ECO:0000313" key="3">
    <source>
        <dbReference type="EMBL" id="CAF3770457.1"/>
    </source>
</evidence>
<accession>A0A815IS74</accession>
<dbReference type="EMBL" id="CAJNOQ010015835">
    <property type="protein sequence ID" value="CAF1369630.1"/>
    <property type="molecule type" value="Genomic_DNA"/>
</dbReference>
<dbReference type="Proteomes" id="UP000677228">
    <property type="component" value="Unassembled WGS sequence"/>
</dbReference>
<dbReference type="OrthoDB" id="9930377at2759"/>
<evidence type="ECO:0000313" key="4">
    <source>
        <dbReference type="EMBL" id="CAF4254643.1"/>
    </source>
</evidence>